<dbReference type="EMBL" id="JADIMS010000149">
    <property type="protein sequence ID" value="MBO8451020.1"/>
    <property type="molecule type" value="Genomic_DNA"/>
</dbReference>
<accession>A0A9D9HEA4</accession>
<feature type="domain" description="Glycoside hydrolase family 5" evidence="5">
    <location>
        <begin position="70"/>
        <end position="344"/>
    </location>
</feature>
<dbReference type="PROSITE" id="PS00659">
    <property type="entry name" value="GLYCOSYL_HYDROL_F5"/>
    <property type="match status" value="1"/>
</dbReference>
<gene>
    <name evidence="6" type="ORF">IAA96_07950</name>
</gene>
<proteinExistence type="inferred from homology"/>
<evidence type="ECO:0000256" key="1">
    <source>
        <dbReference type="ARBA" id="ARBA00022729"/>
    </source>
</evidence>
<evidence type="ECO:0000256" key="3">
    <source>
        <dbReference type="ARBA" id="ARBA00023295"/>
    </source>
</evidence>
<dbReference type="GO" id="GO:0009986">
    <property type="term" value="C:cell surface"/>
    <property type="evidence" value="ECO:0007669"/>
    <property type="project" value="TreeGrafter"/>
</dbReference>
<reference evidence="6" key="1">
    <citation type="submission" date="2020-10" db="EMBL/GenBank/DDBJ databases">
        <authorList>
            <person name="Gilroy R."/>
        </authorList>
    </citation>
    <scope>NUCLEOTIDE SEQUENCE</scope>
    <source>
        <strain evidence="6">B3-4054</strain>
    </source>
</reference>
<protein>
    <submittedName>
        <fullName evidence="6">Glycoside hydrolase family 5 protein</fullName>
    </submittedName>
</protein>
<sequence length="579" mass="64516">MPGPSDFIPPYRRKPVSLYAAFLLAVIFLLCGASAAAETRNLPFRRGVNLSQWFERRSAGAVQPDLFTLETFQNLRGMGADTVRLPIHFENLAEEKENWTIGEDVFRMIDRAVDFAEETGMYIILDNHSFDPHAATPRDIQKRLEKIWTQVASRYKTRSSLVLYEILNEPHGISLSRWADIQGEIIRTIRAVDPDRMLVVGGADWNSISAMEKLPDYGDENLVYTFHFYDPYLFTHQGGSWTDIPDIAGIPFPYVRENMPDLSRRQRQQAGAMLQNYPRDGTPEAMARTLDRVKVFAEKRNARVFCGEFGVYMLHADPDDRAYWYKTARTLLEERGISWTMWDYFGGFGLFRSEEGGVYPGGINREIALAAGFTPADAPYSGPPPVQLPFILQSGDSGIQAGIRLEDNWTGGELLANADDGSGGKAVVLRNCARYGSISFRFPGGLDLSAAAESGVLEFRVRTEGRPGKIQIRFENPQDISAEPPQIPWRMGADWNADADAAAGSGGITVSAPDAAGFRTVRVPLSAMQETGAWVSGEERWMEPEAGAFDWKHVAGLKFTAEYGPLENSALFIRDAVIR</sequence>
<dbReference type="InterPro" id="IPR050386">
    <property type="entry name" value="Glycosyl_hydrolase_5"/>
</dbReference>
<keyword evidence="2 4" id="KW-0378">Hydrolase</keyword>
<evidence type="ECO:0000259" key="5">
    <source>
        <dbReference type="Pfam" id="PF00150"/>
    </source>
</evidence>
<keyword evidence="3 4" id="KW-0326">Glycosidase</keyword>
<dbReference type="GO" id="GO:0005576">
    <property type="term" value="C:extracellular region"/>
    <property type="evidence" value="ECO:0007669"/>
    <property type="project" value="TreeGrafter"/>
</dbReference>
<dbReference type="AlphaFoldDB" id="A0A9D9HEA4"/>
<dbReference type="GO" id="GO:0009251">
    <property type="term" value="P:glucan catabolic process"/>
    <property type="evidence" value="ECO:0007669"/>
    <property type="project" value="TreeGrafter"/>
</dbReference>
<evidence type="ECO:0000313" key="6">
    <source>
        <dbReference type="EMBL" id="MBO8451020.1"/>
    </source>
</evidence>
<dbReference type="Proteomes" id="UP000823616">
    <property type="component" value="Unassembled WGS sequence"/>
</dbReference>
<dbReference type="SUPFAM" id="SSF51445">
    <property type="entry name" value="(Trans)glycosidases"/>
    <property type="match status" value="1"/>
</dbReference>
<comment type="similarity">
    <text evidence="4">Belongs to the glycosyl hydrolase 5 (cellulase A) family.</text>
</comment>
<keyword evidence="1" id="KW-0732">Signal</keyword>
<dbReference type="InterPro" id="IPR017853">
    <property type="entry name" value="GH"/>
</dbReference>
<evidence type="ECO:0000256" key="2">
    <source>
        <dbReference type="ARBA" id="ARBA00022801"/>
    </source>
</evidence>
<name>A0A9D9HEA4_9SPIR</name>
<reference evidence="6" key="2">
    <citation type="journal article" date="2021" name="PeerJ">
        <title>Extensive microbial diversity within the chicken gut microbiome revealed by metagenomics and culture.</title>
        <authorList>
            <person name="Gilroy R."/>
            <person name="Ravi A."/>
            <person name="Getino M."/>
            <person name="Pursley I."/>
            <person name="Horton D.L."/>
            <person name="Alikhan N.F."/>
            <person name="Baker D."/>
            <person name="Gharbi K."/>
            <person name="Hall N."/>
            <person name="Watson M."/>
            <person name="Adriaenssens E.M."/>
            <person name="Foster-Nyarko E."/>
            <person name="Jarju S."/>
            <person name="Secka A."/>
            <person name="Antonio M."/>
            <person name="Oren A."/>
            <person name="Chaudhuri R.R."/>
            <person name="La Ragione R."/>
            <person name="Hildebrand F."/>
            <person name="Pallen M.J."/>
        </authorList>
    </citation>
    <scope>NUCLEOTIDE SEQUENCE</scope>
    <source>
        <strain evidence="6">B3-4054</strain>
    </source>
</reference>
<evidence type="ECO:0000313" key="7">
    <source>
        <dbReference type="Proteomes" id="UP000823616"/>
    </source>
</evidence>
<dbReference type="InterPro" id="IPR001547">
    <property type="entry name" value="Glyco_hydro_5"/>
</dbReference>
<evidence type="ECO:0000256" key="4">
    <source>
        <dbReference type="RuleBase" id="RU361153"/>
    </source>
</evidence>
<comment type="caution">
    <text evidence="6">The sequence shown here is derived from an EMBL/GenBank/DDBJ whole genome shotgun (WGS) entry which is preliminary data.</text>
</comment>
<dbReference type="PANTHER" id="PTHR31297:SF17">
    <property type="entry name" value="ENDOGLUCANASE"/>
    <property type="match status" value="1"/>
</dbReference>
<dbReference type="Pfam" id="PF00150">
    <property type="entry name" value="Cellulase"/>
    <property type="match status" value="1"/>
</dbReference>
<dbReference type="InterPro" id="IPR018087">
    <property type="entry name" value="Glyco_hydro_5_CS"/>
</dbReference>
<organism evidence="6 7">
    <name type="scientific">Candidatus Avitreponema avistercoris</name>
    <dbReference type="NCBI Taxonomy" id="2840705"/>
    <lineage>
        <taxon>Bacteria</taxon>
        <taxon>Pseudomonadati</taxon>
        <taxon>Spirochaetota</taxon>
        <taxon>Spirochaetia</taxon>
        <taxon>Spirochaetales</taxon>
        <taxon>Candidatus Avitreponema</taxon>
    </lineage>
</organism>
<dbReference type="GO" id="GO:0008422">
    <property type="term" value="F:beta-glucosidase activity"/>
    <property type="evidence" value="ECO:0007669"/>
    <property type="project" value="TreeGrafter"/>
</dbReference>
<dbReference type="PANTHER" id="PTHR31297">
    <property type="entry name" value="GLUCAN ENDO-1,6-BETA-GLUCOSIDASE B"/>
    <property type="match status" value="1"/>
</dbReference>
<dbReference type="Gene3D" id="3.20.20.80">
    <property type="entry name" value="Glycosidases"/>
    <property type="match status" value="1"/>
</dbReference>